<keyword evidence="2" id="KW-1185">Reference proteome</keyword>
<sequence>MPETLGTDARSIVAAALDRALDKQCPVAASNVARLQRLHPEKTSGELIAYFENWYLGTVSASGVAPEVKTPGPDRPVRIPSELGDFLAYLTSSVLFILEVAEIQGLVPADHERRRLLVLAALLGEADATALEPIIGPVGPLWGARIVDEIPTTAVDAANQVLRSRITMAWRAGDGAPVPGTHSPLMVEARVAGDGDGLTGWRAVTSVRRILGPDGDSRG</sequence>
<evidence type="ECO:0000313" key="2">
    <source>
        <dbReference type="Proteomes" id="UP000251995"/>
    </source>
</evidence>
<evidence type="ECO:0000313" key="1">
    <source>
        <dbReference type="EMBL" id="AXE37702.1"/>
    </source>
</evidence>
<reference evidence="1 2" key="1">
    <citation type="submission" date="2017-12" db="EMBL/GenBank/DDBJ databases">
        <title>The whole genome sequence of the Acidipropionibacterium virtanenii sp. nov. type strain JS278.</title>
        <authorList>
            <person name="Laine P."/>
            <person name="Deptula P."/>
            <person name="Varmanen P."/>
            <person name="Auvinen P."/>
        </authorList>
    </citation>
    <scope>NUCLEOTIDE SEQUENCE [LARGE SCALE GENOMIC DNA]</scope>
    <source>
        <strain evidence="1 2">JS278</strain>
    </source>
</reference>
<accession>A0A344UR04</accession>
<dbReference type="RefSeq" id="WP_114043828.1">
    <property type="nucleotide sequence ID" value="NZ_CP025198.1"/>
</dbReference>
<dbReference type="AlphaFoldDB" id="A0A344UR04"/>
<dbReference type="EMBL" id="CP025198">
    <property type="protein sequence ID" value="AXE37702.1"/>
    <property type="molecule type" value="Genomic_DNA"/>
</dbReference>
<gene>
    <name evidence="1" type="ORF">JS278_00509</name>
</gene>
<organism evidence="1 2">
    <name type="scientific">Acidipropionibacterium virtanenii</name>
    <dbReference type="NCBI Taxonomy" id="2057246"/>
    <lineage>
        <taxon>Bacteria</taxon>
        <taxon>Bacillati</taxon>
        <taxon>Actinomycetota</taxon>
        <taxon>Actinomycetes</taxon>
        <taxon>Propionibacteriales</taxon>
        <taxon>Propionibacteriaceae</taxon>
        <taxon>Acidipropionibacterium</taxon>
    </lineage>
</organism>
<dbReference type="OrthoDB" id="4422408at2"/>
<name>A0A344UR04_9ACTN</name>
<proteinExistence type="predicted"/>
<protein>
    <submittedName>
        <fullName evidence="1">Uncharacterized protein</fullName>
    </submittedName>
</protein>
<dbReference type="Proteomes" id="UP000251995">
    <property type="component" value="Chromosome"/>
</dbReference>
<dbReference type="KEGG" id="acij:JS278_00509"/>